<organism evidence="2 3">
    <name type="scientific">Candidatus Yanofskybacteria bacterium CG10_big_fil_rev_8_21_14_0_10_36_16</name>
    <dbReference type="NCBI Taxonomy" id="1975096"/>
    <lineage>
        <taxon>Bacteria</taxon>
        <taxon>Candidatus Yanofskyibacteriota</taxon>
    </lineage>
</organism>
<dbReference type="InterPro" id="IPR011051">
    <property type="entry name" value="RmlC_Cupin_sf"/>
</dbReference>
<dbReference type="SUPFAM" id="SSF51182">
    <property type="entry name" value="RmlC-like cupins"/>
    <property type="match status" value="1"/>
</dbReference>
<sequence length="135" mass="15943">MKKEKIKPVFKDKRGDIADIFYKENINHVAVINSKKGALRGNHYHKKTTQAMFMSKGSLRYYYKEYDKKKKEWGKTKSIVVKENEMVTTPSYEIHALEILEKNQFIVFSWGLRGGKDYESDTFRTKPTLIKNNKK</sequence>
<gene>
    <name evidence="2" type="ORF">COV29_02045</name>
</gene>
<evidence type="ECO:0000259" key="1">
    <source>
        <dbReference type="Pfam" id="PF14667"/>
    </source>
</evidence>
<accession>A0A2J0Q7M5</accession>
<dbReference type="InterPro" id="IPR014710">
    <property type="entry name" value="RmlC-like_jellyroll"/>
</dbReference>
<feature type="domain" description="Capsular polysaccharide assembling protein CapF C-terminal" evidence="1">
    <location>
        <begin position="11"/>
        <end position="122"/>
    </location>
</feature>
<evidence type="ECO:0000313" key="3">
    <source>
        <dbReference type="Proteomes" id="UP000228496"/>
    </source>
</evidence>
<dbReference type="AlphaFoldDB" id="A0A2J0Q7M5"/>
<name>A0A2J0Q7M5_9BACT</name>
<dbReference type="Proteomes" id="UP000228496">
    <property type="component" value="Unassembled WGS sequence"/>
</dbReference>
<protein>
    <recommendedName>
        <fullName evidence="1">Capsular polysaccharide assembling protein CapF C-terminal domain-containing protein</fullName>
    </recommendedName>
</protein>
<comment type="caution">
    <text evidence="2">The sequence shown here is derived from an EMBL/GenBank/DDBJ whole genome shotgun (WGS) entry which is preliminary data.</text>
</comment>
<evidence type="ECO:0000313" key="2">
    <source>
        <dbReference type="EMBL" id="PJE51034.1"/>
    </source>
</evidence>
<proteinExistence type="predicted"/>
<dbReference type="EMBL" id="PCXQ01000004">
    <property type="protein sequence ID" value="PJE51034.1"/>
    <property type="molecule type" value="Genomic_DNA"/>
</dbReference>
<dbReference type="Pfam" id="PF14667">
    <property type="entry name" value="Polysacc_synt_C"/>
    <property type="match status" value="1"/>
</dbReference>
<dbReference type="InterPro" id="IPR029303">
    <property type="entry name" value="CapF_C"/>
</dbReference>
<reference evidence="2 3" key="1">
    <citation type="submission" date="2017-09" db="EMBL/GenBank/DDBJ databases">
        <title>Depth-based differentiation of microbial function through sediment-hosted aquifers and enrichment of novel symbionts in the deep terrestrial subsurface.</title>
        <authorList>
            <person name="Probst A.J."/>
            <person name="Ladd B."/>
            <person name="Jarett J.K."/>
            <person name="Geller-Mcgrath D.E."/>
            <person name="Sieber C.M."/>
            <person name="Emerson J.B."/>
            <person name="Anantharaman K."/>
            <person name="Thomas B.C."/>
            <person name="Malmstrom R."/>
            <person name="Stieglmeier M."/>
            <person name="Klingl A."/>
            <person name="Woyke T."/>
            <person name="Ryan C.M."/>
            <person name="Banfield J.F."/>
        </authorList>
    </citation>
    <scope>NUCLEOTIDE SEQUENCE [LARGE SCALE GENOMIC DNA]</scope>
    <source>
        <strain evidence="2">CG10_big_fil_rev_8_21_14_0_10_36_16</strain>
    </source>
</reference>
<dbReference type="Gene3D" id="2.60.120.10">
    <property type="entry name" value="Jelly Rolls"/>
    <property type="match status" value="1"/>
</dbReference>